<dbReference type="PANTHER" id="PTHR30004:SF6">
    <property type="entry name" value="D-THREONATE 4-PHOSPHATE DEHYDROGENASE"/>
    <property type="match status" value="1"/>
</dbReference>
<keyword evidence="1" id="KW-0479">Metal-binding</keyword>
<protein>
    <submittedName>
        <fullName evidence="4">4-hydroxythreonine-4-phosphate dehydrogenase PdxA</fullName>
        <ecNumber evidence="4">1.1.1.262</ecNumber>
    </submittedName>
</protein>
<comment type="caution">
    <text evidence="4">The sequence shown here is derived from an EMBL/GenBank/DDBJ whole genome shotgun (WGS) entry which is preliminary data.</text>
</comment>
<proteinExistence type="predicted"/>
<dbReference type="GO" id="GO:0051287">
    <property type="term" value="F:NAD binding"/>
    <property type="evidence" value="ECO:0007669"/>
    <property type="project" value="InterPro"/>
</dbReference>
<accession>A0A6L6WGX5</accession>
<keyword evidence="2 4" id="KW-0560">Oxidoreductase</keyword>
<evidence type="ECO:0000256" key="1">
    <source>
        <dbReference type="ARBA" id="ARBA00022723"/>
    </source>
</evidence>
<keyword evidence="3" id="KW-0520">NAD</keyword>
<dbReference type="Pfam" id="PF04166">
    <property type="entry name" value="PdxA"/>
    <property type="match status" value="1"/>
</dbReference>
<dbReference type="EMBL" id="WQLV01000009">
    <property type="protein sequence ID" value="MVO17093.1"/>
    <property type="molecule type" value="Genomic_DNA"/>
</dbReference>
<dbReference type="InterPro" id="IPR005255">
    <property type="entry name" value="PdxA_fam"/>
</dbReference>
<dbReference type="Gene3D" id="3.40.718.10">
    <property type="entry name" value="Isopropylmalate Dehydrogenase"/>
    <property type="match status" value="1"/>
</dbReference>
<evidence type="ECO:0000313" key="5">
    <source>
        <dbReference type="Proteomes" id="UP000478892"/>
    </source>
</evidence>
<dbReference type="PANTHER" id="PTHR30004">
    <property type="entry name" value="4-HYDROXYTHREONINE-4-PHOSPHATE DEHYDROGENASE"/>
    <property type="match status" value="1"/>
</dbReference>
<dbReference type="Proteomes" id="UP000478892">
    <property type="component" value="Unassembled WGS sequence"/>
</dbReference>
<evidence type="ECO:0000313" key="4">
    <source>
        <dbReference type="EMBL" id="MVO17093.1"/>
    </source>
</evidence>
<reference evidence="4 5" key="1">
    <citation type="submission" date="2019-12" db="EMBL/GenBank/DDBJ databases">
        <authorList>
            <person name="Zhang Y.-J."/>
        </authorList>
    </citation>
    <scope>NUCLEOTIDE SEQUENCE [LARGE SCALE GENOMIC DNA]</scope>
    <source>
        <strain evidence="4 5">CY05</strain>
    </source>
</reference>
<dbReference type="NCBIfam" id="TIGR00557">
    <property type="entry name" value="pdxA"/>
    <property type="match status" value="1"/>
</dbReference>
<evidence type="ECO:0000256" key="3">
    <source>
        <dbReference type="ARBA" id="ARBA00023027"/>
    </source>
</evidence>
<gene>
    <name evidence="4" type="primary">pdxA</name>
    <name evidence="4" type="ORF">GO984_14850</name>
</gene>
<dbReference type="AlphaFoldDB" id="A0A6L6WGX5"/>
<dbReference type="EC" id="1.1.1.262" evidence="4"/>
<keyword evidence="5" id="KW-1185">Reference proteome</keyword>
<evidence type="ECO:0000256" key="2">
    <source>
        <dbReference type="ARBA" id="ARBA00023002"/>
    </source>
</evidence>
<sequence length="334" mass="34911">MTQNKLPMAITMGDPSGIGPEITVKALIESGASDRSIVFGCPRVMERAARMVNADIEIHCLKSIDDARFAPGTIEVLGTSDLDTPPPMGKVSAAGGQAAFRAIKTSIDCALAGDVSGIVTAPIHKEALSVAGIKYPGHTEMLADLGGADKVAMLLGNEEIRTVLVTIHCSLSDAIKGADYDAQMDAIRLAHQGAIALGFENPRVAVAGLNPHAGEGGLFGREEIEIISPAIKAAQAEGINASGPWPGDTVFMQARRGYFDIVVAQYHDQGLIPVKYMGLEKGVNITLGLPFVRTSPDHGTAFDIAGTGRADASSLITALNYADRLVAAKQEGKL</sequence>
<name>A0A6L6WGX5_9RHOB</name>
<dbReference type="GO" id="GO:0050570">
    <property type="term" value="F:4-hydroxythreonine-4-phosphate dehydrogenase activity"/>
    <property type="evidence" value="ECO:0007669"/>
    <property type="project" value="UniProtKB-EC"/>
</dbReference>
<dbReference type="SUPFAM" id="SSF53659">
    <property type="entry name" value="Isocitrate/Isopropylmalate dehydrogenase-like"/>
    <property type="match status" value="1"/>
</dbReference>
<organism evidence="4 5">
    <name type="scientific">Parasedimentitalea huanghaiensis</name>
    <dbReference type="NCBI Taxonomy" id="2682100"/>
    <lineage>
        <taxon>Bacteria</taxon>
        <taxon>Pseudomonadati</taxon>
        <taxon>Pseudomonadota</taxon>
        <taxon>Alphaproteobacteria</taxon>
        <taxon>Rhodobacterales</taxon>
        <taxon>Paracoccaceae</taxon>
        <taxon>Parasedimentitalea</taxon>
    </lineage>
</organism>
<dbReference type="GO" id="GO:0046872">
    <property type="term" value="F:metal ion binding"/>
    <property type="evidence" value="ECO:0007669"/>
    <property type="project" value="UniProtKB-KW"/>
</dbReference>
<dbReference type="RefSeq" id="WP_157023412.1">
    <property type="nucleotide sequence ID" value="NZ_WQLV01000009.1"/>
</dbReference>